<dbReference type="Gene3D" id="2.40.260.10">
    <property type="entry name" value="Sortase"/>
    <property type="match status" value="1"/>
</dbReference>
<dbReference type="NCBIfam" id="NF033747">
    <property type="entry name" value="class_E_sortase"/>
    <property type="match status" value="1"/>
</dbReference>
<dbReference type="EMBL" id="VRSW01000004">
    <property type="protein sequence ID" value="TXK03551.1"/>
    <property type="molecule type" value="Genomic_DNA"/>
</dbReference>
<feature type="active site" description="Proton donor/acceptor" evidence="2">
    <location>
        <position position="127"/>
    </location>
</feature>
<protein>
    <submittedName>
        <fullName evidence="3">Class E sortase</fullName>
    </submittedName>
</protein>
<feature type="active site" description="Acyl-thioester intermediate" evidence="2">
    <location>
        <position position="195"/>
    </location>
</feature>
<dbReference type="InterPro" id="IPR005754">
    <property type="entry name" value="Sortase"/>
</dbReference>
<sequence length="234" mass="25175">MLTAGVVVLMFVAWQMWIGDMIQGAQSNQAGAATVEEWADLPDDAIAPPKLVQPEDGTPAYYEPPVMAPAASGETFAVLRIPRLGDNYFWDINGGVQTWESLNVGAVGHYPATQMPGEVGNFAVAGHRGSHGGAFMNLPGMRAGDAVVVETPDGWYTYRFRNLEYVAPTAGDVLAPVPHEASRIGIGQYLTMTTCSPRYGWDERAIGYAEFEYFTPRSVGEPASLDPVTVAVGF</sequence>
<dbReference type="AlphaFoldDB" id="A0A5C8HNT4"/>
<dbReference type="Proteomes" id="UP000321196">
    <property type="component" value="Unassembled WGS sequence"/>
</dbReference>
<evidence type="ECO:0000313" key="4">
    <source>
        <dbReference type="Proteomes" id="UP000321196"/>
    </source>
</evidence>
<proteinExistence type="predicted"/>
<gene>
    <name evidence="3" type="ORF">FVP60_11160</name>
</gene>
<comment type="caution">
    <text evidence="3">The sequence shown here is derived from an EMBL/GenBank/DDBJ whole genome shotgun (WGS) entry which is preliminary data.</text>
</comment>
<keyword evidence="1" id="KW-0378">Hydrolase</keyword>
<evidence type="ECO:0000256" key="1">
    <source>
        <dbReference type="ARBA" id="ARBA00022801"/>
    </source>
</evidence>
<keyword evidence="4" id="KW-1185">Reference proteome</keyword>
<reference evidence="3 4" key="1">
    <citation type="submission" date="2019-08" db="EMBL/GenBank/DDBJ databases">
        <authorList>
            <person name="Dong K."/>
        </authorList>
    </citation>
    <scope>NUCLEOTIDE SEQUENCE [LARGE SCALE GENOMIC DNA]</scope>
    <source>
        <strain evidence="3 4">M4-8</strain>
    </source>
</reference>
<organism evidence="3 4">
    <name type="scientific">Microbacterium mitrae</name>
    <dbReference type="NCBI Taxonomy" id="664640"/>
    <lineage>
        <taxon>Bacteria</taxon>
        <taxon>Bacillati</taxon>
        <taxon>Actinomycetota</taxon>
        <taxon>Actinomycetes</taxon>
        <taxon>Micrococcales</taxon>
        <taxon>Microbacteriaceae</taxon>
        <taxon>Microbacterium</taxon>
    </lineage>
</organism>
<dbReference type="GO" id="GO:0016787">
    <property type="term" value="F:hydrolase activity"/>
    <property type="evidence" value="ECO:0007669"/>
    <property type="project" value="UniProtKB-KW"/>
</dbReference>
<dbReference type="CDD" id="cd05830">
    <property type="entry name" value="Sortase_E"/>
    <property type="match status" value="1"/>
</dbReference>
<name>A0A5C8HNT4_9MICO</name>
<accession>A0A5C8HNT4</accession>
<dbReference type="Pfam" id="PF04203">
    <property type="entry name" value="Sortase"/>
    <property type="match status" value="1"/>
</dbReference>
<dbReference type="InterPro" id="IPR023365">
    <property type="entry name" value="Sortase_dom-sf"/>
</dbReference>
<dbReference type="OrthoDB" id="5242879at2"/>
<evidence type="ECO:0000256" key="2">
    <source>
        <dbReference type="PIRSR" id="PIRSR605754-1"/>
    </source>
</evidence>
<evidence type="ECO:0000313" key="3">
    <source>
        <dbReference type="EMBL" id="TXK03551.1"/>
    </source>
</evidence>
<dbReference type="InterPro" id="IPR042003">
    <property type="entry name" value="Sortase_E"/>
</dbReference>
<dbReference type="SUPFAM" id="SSF63817">
    <property type="entry name" value="Sortase"/>
    <property type="match status" value="1"/>
</dbReference>
<dbReference type="InterPro" id="IPR053465">
    <property type="entry name" value="Sortase_Class_E"/>
</dbReference>